<evidence type="ECO:0000313" key="2">
    <source>
        <dbReference type="EMBL" id="MBM7415821.1"/>
    </source>
</evidence>
<keyword evidence="3" id="KW-1185">Reference proteome</keyword>
<reference evidence="2 3" key="1">
    <citation type="submission" date="2021-01" db="EMBL/GenBank/DDBJ databases">
        <title>Genomics of switchgrass bacterial isolates.</title>
        <authorList>
            <person name="Shade A."/>
        </authorList>
    </citation>
    <scope>NUCLEOTIDE SEQUENCE [LARGE SCALE GENOMIC DNA]</scope>
    <source>
        <strain evidence="2 3">PvP111</strain>
    </source>
</reference>
<dbReference type="Proteomes" id="UP000703038">
    <property type="component" value="Unassembled WGS sequence"/>
</dbReference>
<keyword evidence="1" id="KW-0812">Transmembrane</keyword>
<keyword evidence="1" id="KW-1133">Transmembrane helix</keyword>
<evidence type="ECO:0000256" key="1">
    <source>
        <dbReference type="SAM" id="Phobius"/>
    </source>
</evidence>
<keyword evidence="1" id="KW-0472">Membrane</keyword>
<evidence type="ECO:0000313" key="3">
    <source>
        <dbReference type="Proteomes" id="UP000703038"/>
    </source>
</evidence>
<gene>
    <name evidence="2" type="ORF">JOE42_002554</name>
</gene>
<evidence type="ECO:0008006" key="4">
    <source>
        <dbReference type="Google" id="ProtNLM"/>
    </source>
</evidence>
<sequence length="102" mass="10896">MRILILWGALAGVVIGLVFLGVEGFALYRDQSEVIYDGAYVPLRGVEMTRSYSTTLTLDHAGSGWWNALPVPWWSYPVIGGAAGALASAAAGWRGLRITGRG</sequence>
<proteinExistence type="predicted"/>
<comment type="caution">
    <text evidence="2">The sequence shown here is derived from an EMBL/GenBank/DDBJ whole genome shotgun (WGS) entry which is preliminary data.</text>
</comment>
<organism evidence="2 3">
    <name type="scientific">Rhodococcoides corynebacterioides</name>
    <dbReference type="NCBI Taxonomy" id="53972"/>
    <lineage>
        <taxon>Bacteria</taxon>
        <taxon>Bacillati</taxon>
        <taxon>Actinomycetota</taxon>
        <taxon>Actinomycetes</taxon>
        <taxon>Mycobacteriales</taxon>
        <taxon>Nocardiaceae</taxon>
        <taxon>Rhodococcoides</taxon>
    </lineage>
</organism>
<name>A0ABS2KVI2_9NOCA</name>
<feature type="transmembrane region" description="Helical" evidence="1">
    <location>
        <begin position="73"/>
        <end position="93"/>
    </location>
</feature>
<dbReference type="RefSeq" id="WP_204868787.1">
    <property type="nucleotide sequence ID" value="NZ_JAFBBK010000001.1"/>
</dbReference>
<accession>A0ABS2KVI2</accession>
<dbReference type="EMBL" id="JAFBBK010000001">
    <property type="protein sequence ID" value="MBM7415821.1"/>
    <property type="molecule type" value="Genomic_DNA"/>
</dbReference>
<protein>
    <recommendedName>
        <fullName evidence="4">DUF3592 domain-containing protein</fullName>
    </recommendedName>
</protein>